<evidence type="ECO:0000259" key="1">
    <source>
        <dbReference type="Pfam" id="PF00534"/>
    </source>
</evidence>
<dbReference type="GO" id="GO:0016740">
    <property type="term" value="F:transferase activity"/>
    <property type="evidence" value="ECO:0007669"/>
    <property type="project" value="UniProtKB-KW"/>
</dbReference>
<dbReference type="Gene3D" id="3.40.50.2000">
    <property type="entry name" value="Glycogen Phosphorylase B"/>
    <property type="match status" value="2"/>
</dbReference>
<dbReference type="Pfam" id="PF13439">
    <property type="entry name" value="Glyco_transf_4"/>
    <property type="match status" value="1"/>
</dbReference>
<dbReference type="CDD" id="cd03811">
    <property type="entry name" value="GT4_GT28_WabH-like"/>
    <property type="match status" value="1"/>
</dbReference>
<evidence type="ECO:0000259" key="2">
    <source>
        <dbReference type="Pfam" id="PF13439"/>
    </source>
</evidence>
<dbReference type="Pfam" id="PF00534">
    <property type="entry name" value="Glycos_transf_1"/>
    <property type="match status" value="1"/>
</dbReference>
<evidence type="ECO:0000313" key="4">
    <source>
        <dbReference type="Proteomes" id="UP000655016"/>
    </source>
</evidence>
<dbReference type="Proteomes" id="UP000655016">
    <property type="component" value="Unassembled WGS sequence"/>
</dbReference>
<dbReference type="InterPro" id="IPR028098">
    <property type="entry name" value="Glyco_trans_4-like_N"/>
</dbReference>
<keyword evidence="3" id="KW-0808">Transferase</keyword>
<feature type="domain" description="Glycosyl transferase family 1" evidence="1">
    <location>
        <begin position="175"/>
        <end position="332"/>
    </location>
</feature>
<dbReference type="InterPro" id="IPR001296">
    <property type="entry name" value="Glyco_trans_1"/>
</dbReference>
<dbReference type="EMBL" id="BMKP01000003">
    <property type="protein sequence ID" value="GGF08522.1"/>
    <property type="molecule type" value="Genomic_DNA"/>
</dbReference>
<reference evidence="4" key="1">
    <citation type="journal article" date="2019" name="Int. J. Syst. Evol. Microbiol.">
        <title>The Global Catalogue of Microorganisms (GCM) 10K type strain sequencing project: providing services to taxonomists for standard genome sequencing and annotation.</title>
        <authorList>
            <consortium name="The Broad Institute Genomics Platform"/>
            <consortium name="The Broad Institute Genome Sequencing Center for Infectious Disease"/>
            <person name="Wu L."/>
            <person name="Ma J."/>
        </authorList>
    </citation>
    <scope>NUCLEOTIDE SEQUENCE [LARGE SCALE GENOMIC DNA]</scope>
    <source>
        <strain evidence="4">CGMCC 1.16060</strain>
    </source>
</reference>
<name>A0ABQ1U2U4_9FLAO</name>
<dbReference type="SUPFAM" id="SSF53756">
    <property type="entry name" value="UDP-Glycosyltransferase/glycogen phosphorylase"/>
    <property type="match status" value="1"/>
</dbReference>
<proteinExistence type="predicted"/>
<feature type="domain" description="Glycosyltransferase subfamily 4-like N-terminal" evidence="2">
    <location>
        <begin position="13"/>
        <end position="119"/>
    </location>
</feature>
<organism evidence="3 4">
    <name type="scientific">Flavobacterium limi</name>
    <dbReference type="NCBI Taxonomy" id="2045105"/>
    <lineage>
        <taxon>Bacteria</taxon>
        <taxon>Pseudomonadati</taxon>
        <taxon>Bacteroidota</taxon>
        <taxon>Flavobacteriia</taxon>
        <taxon>Flavobacteriales</taxon>
        <taxon>Flavobacteriaceae</taxon>
        <taxon>Flavobacterium</taxon>
    </lineage>
</organism>
<sequence>MKVIQIIDSLEAGGAERMAVNYANALAKKITFSGLVATRKEGVLINQIHSEVPYLFLEKKKRIDVKAVFKLREFIKKNKVDIVHAHSSSFFIAVLVKLTFPKVKIIWHDHYGTRAKESVKQNKVLILMSVFFSSIFVVNLQLKEWNKKNMKCSNVIFIPNFATFQNVSEQVTVLKGKEGKRIVFLANLKKPKNHILILKAFHELKLNELGWSLHLIGKDYSDSYSQEIKSFIKFCSLGNDIHLYGEKNDIKFILSQASIGILASTEEGFPVTLLEYALGNLAVVSTNAGYCSYVIKDGLTGLLFDPSSDYDVKDQLLKLIMNDLLIKKLSDNFNESVMKNYSEEVVIEKLIFAYKKNI</sequence>
<accession>A0ABQ1U2U4</accession>
<comment type="caution">
    <text evidence="3">The sequence shown here is derived from an EMBL/GenBank/DDBJ whole genome shotgun (WGS) entry which is preliminary data.</text>
</comment>
<dbReference type="PANTHER" id="PTHR12526">
    <property type="entry name" value="GLYCOSYLTRANSFERASE"/>
    <property type="match status" value="1"/>
</dbReference>
<dbReference type="PANTHER" id="PTHR12526:SF630">
    <property type="entry name" value="GLYCOSYLTRANSFERASE"/>
    <property type="match status" value="1"/>
</dbReference>
<keyword evidence="4" id="KW-1185">Reference proteome</keyword>
<protein>
    <submittedName>
        <fullName evidence="3">Glycosyl transferase</fullName>
    </submittedName>
</protein>
<dbReference type="RefSeq" id="WP_163393913.1">
    <property type="nucleotide sequence ID" value="NZ_BMKP01000003.1"/>
</dbReference>
<evidence type="ECO:0000313" key="3">
    <source>
        <dbReference type="EMBL" id="GGF08522.1"/>
    </source>
</evidence>
<gene>
    <name evidence="3" type="ORF">GCM10011518_17180</name>
</gene>